<evidence type="ECO:0000313" key="2">
    <source>
        <dbReference type="EMBL" id="PFH49838.1"/>
    </source>
</evidence>
<evidence type="ECO:0000313" key="3">
    <source>
        <dbReference type="Proteomes" id="UP000242287"/>
    </source>
</evidence>
<reference evidence="2 3" key="1">
    <citation type="submission" date="2014-02" db="EMBL/GenBank/DDBJ databases">
        <title>Transposable element dynamics among asymbiotic and ectomycorrhizal Amanita fungi.</title>
        <authorList>
            <consortium name="DOE Joint Genome Institute"/>
            <person name="Hess J."/>
            <person name="Skrede I."/>
            <person name="Wolfe B."/>
            <person name="LaButti K."/>
            <person name="Ohm R.A."/>
            <person name="Grigoriev I.V."/>
            <person name="Pringle A."/>
        </authorList>
    </citation>
    <scope>NUCLEOTIDE SEQUENCE [LARGE SCALE GENOMIC DNA]</scope>
    <source>
        <strain evidence="2 3">SKay4041</strain>
    </source>
</reference>
<dbReference type="OrthoDB" id="3184970at2759"/>
<dbReference type="Proteomes" id="UP000242287">
    <property type="component" value="Unassembled WGS sequence"/>
</dbReference>
<feature type="domain" description="BTB" evidence="1">
    <location>
        <begin position="22"/>
        <end position="118"/>
    </location>
</feature>
<gene>
    <name evidence="2" type="ORF">AMATHDRAFT_48376</name>
</gene>
<name>A0A2A9NID3_9AGAR</name>
<keyword evidence="3" id="KW-1185">Reference proteome</keyword>
<dbReference type="EMBL" id="KZ302018">
    <property type="protein sequence ID" value="PFH49838.1"/>
    <property type="molecule type" value="Genomic_DNA"/>
</dbReference>
<dbReference type="InterPro" id="IPR011333">
    <property type="entry name" value="SKP1/BTB/POZ_sf"/>
</dbReference>
<dbReference type="SUPFAM" id="SSF54695">
    <property type="entry name" value="POZ domain"/>
    <property type="match status" value="1"/>
</dbReference>
<dbReference type="Pfam" id="PF00651">
    <property type="entry name" value="BTB"/>
    <property type="match status" value="1"/>
</dbReference>
<organism evidence="2 3">
    <name type="scientific">Amanita thiersii Skay4041</name>
    <dbReference type="NCBI Taxonomy" id="703135"/>
    <lineage>
        <taxon>Eukaryota</taxon>
        <taxon>Fungi</taxon>
        <taxon>Dikarya</taxon>
        <taxon>Basidiomycota</taxon>
        <taxon>Agaricomycotina</taxon>
        <taxon>Agaricomycetes</taxon>
        <taxon>Agaricomycetidae</taxon>
        <taxon>Agaricales</taxon>
        <taxon>Pluteineae</taxon>
        <taxon>Amanitaceae</taxon>
        <taxon>Amanita</taxon>
    </lineage>
</organism>
<accession>A0A2A9NID3</accession>
<dbReference type="AlphaFoldDB" id="A0A2A9NID3"/>
<protein>
    <recommendedName>
        <fullName evidence="1">BTB domain-containing protein</fullName>
    </recommendedName>
</protein>
<proteinExistence type="predicted"/>
<evidence type="ECO:0000259" key="1">
    <source>
        <dbReference type="Pfam" id="PF00651"/>
    </source>
</evidence>
<sequence length="151" mass="17069">MTSEVSSYLSSFDSESFNDPDADVIFQSLDGTKYRIHRENLHYMSGGFPPMVFAVDAKGVMHLPEDSQILDLLFAFMYPESQPDLDGMSFDVVEALTEAAEKYQVYPALEICKMFMVKAADEHPLEVLTYALDHGHEAIYERVSVLGFRDP</sequence>
<dbReference type="InterPro" id="IPR000210">
    <property type="entry name" value="BTB/POZ_dom"/>
</dbReference>
<dbReference type="Gene3D" id="3.30.710.10">
    <property type="entry name" value="Potassium Channel Kv1.1, Chain A"/>
    <property type="match status" value="1"/>
</dbReference>